<evidence type="ECO:0000313" key="2">
    <source>
        <dbReference type="EMBL" id="MBB6228239.1"/>
    </source>
</evidence>
<keyword evidence="1" id="KW-0472">Membrane</keyword>
<reference evidence="2 3" key="1">
    <citation type="submission" date="2020-08" db="EMBL/GenBank/DDBJ databases">
        <title>Genomic Encyclopedia of Type Strains, Phase IV (KMG-IV): sequencing the most valuable type-strain genomes for metagenomic binning, comparative biology and taxonomic classification.</title>
        <authorList>
            <person name="Goeker M."/>
        </authorList>
    </citation>
    <scope>NUCLEOTIDE SEQUENCE [LARGE SCALE GENOMIC DNA]</scope>
    <source>
        <strain evidence="2 3">DSM 102189</strain>
    </source>
</reference>
<dbReference type="Proteomes" id="UP000538147">
    <property type="component" value="Unassembled WGS sequence"/>
</dbReference>
<proteinExistence type="predicted"/>
<comment type="caution">
    <text evidence="2">The sequence shown here is derived from an EMBL/GenBank/DDBJ whole genome shotgun (WGS) entry which is preliminary data.</text>
</comment>
<dbReference type="Pfam" id="PF13641">
    <property type="entry name" value="Glyco_tranf_2_3"/>
    <property type="match status" value="1"/>
</dbReference>
<accession>A0A841L5Q3</accession>
<keyword evidence="1" id="KW-0812">Transmembrane</keyword>
<feature type="transmembrane region" description="Helical" evidence="1">
    <location>
        <begin position="6"/>
        <end position="25"/>
    </location>
</feature>
<dbReference type="InterPro" id="IPR029044">
    <property type="entry name" value="Nucleotide-diphossugar_trans"/>
</dbReference>
<dbReference type="AlphaFoldDB" id="A0A841L5Q3"/>
<feature type="transmembrane region" description="Helical" evidence="1">
    <location>
        <begin position="342"/>
        <end position="364"/>
    </location>
</feature>
<protein>
    <submittedName>
        <fullName evidence="2">Adsorption protein B</fullName>
    </submittedName>
</protein>
<evidence type="ECO:0000256" key="1">
    <source>
        <dbReference type="SAM" id="Phobius"/>
    </source>
</evidence>
<gene>
    <name evidence="2" type="ORF">FHS79_002424</name>
</gene>
<evidence type="ECO:0000313" key="3">
    <source>
        <dbReference type="Proteomes" id="UP000538147"/>
    </source>
</evidence>
<keyword evidence="1" id="KW-1133">Transmembrane helix</keyword>
<keyword evidence="3" id="KW-1185">Reference proteome</keyword>
<sequence>MTELLTIWHLMLAEALLLVGLGFLLSGIDDLLIDAVFFVRLGWRRLTVYQRHPRADVQALAGQAAPAPIAILVPAWDESAVIGAMLRHLTARIDYPDYRVFVGIYPNDPVGAAAVAAVVDWRVQQVRCAAPGPTSKADCLNQLWAAALRHEVRAGRRFKAVVLHDAEDVVHPQELHLFNALIPRLALVQLPVRPLPDPDSRWVSGHYLDEFAEAHGKDLIVREALGAAVPSAGVATGLDRDMVAAIAATQPGRAPFDAASLTEDYELGHRVRALGGRTALVRMRSRGERLVVATREHFPATFGAAVRQKSRWLAGIALAGWDRIGWPPGLATRYMLVRDRKAVLTALLGLAGYALALLVVLDAVLRLVLPAAALRPPLVLPESGLALLLAANIAMFGWRLLMRAGFTGAAHGWREGLCAVPRALVANIINAAAALAAIRRYRAMRTAGSAGEWGKTQHRFPTAAGLAE</sequence>
<dbReference type="EMBL" id="JACIIV010000016">
    <property type="protein sequence ID" value="MBB6228239.1"/>
    <property type="molecule type" value="Genomic_DNA"/>
</dbReference>
<feature type="transmembrane region" description="Helical" evidence="1">
    <location>
        <begin position="384"/>
        <end position="401"/>
    </location>
</feature>
<name>A0A841L5Q3_9SPHN</name>
<dbReference type="NCBIfam" id="NF011307">
    <property type="entry name" value="PRK14716.1-5"/>
    <property type="match status" value="1"/>
</dbReference>
<dbReference type="Gene3D" id="3.90.550.10">
    <property type="entry name" value="Spore Coat Polysaccharide Biosynthesis Protein SpsA, Chain A"/>
    <property type="match status" value="1"/>
</dbReference>
<dbReference type="RefSeq" id="WP_184200200.1">
    <property type="nucleotide sequence ID" value="NZ_JACIIV010000016.1"/>
</dbReference>
<dbReference type="SUPFAM" id="SSF53448">
    <property type="entry name" value="Nucleotide-diphospho-sugar transferases"/>
    <property type="match status" value="1"/>
</dbReference>
<organism evidence="2 3">
    <name type="scientific">Polymorphobacter multimanifer</name>
    <dbReference type="NCBI Taxonomy" id="1070431"/>
    <lineage>
        <taxon>Bacteria</taxon>
        <taxon>Pseudomonadati</taxon>
        <taxon>Pseudomonadota</taxon>
        <taxon>Alphaproteobacteria</taxon>
        <taxon>Sphingomonadales</taxon>
        <taxon>Sphingosinicellaceae</taxon>
        <taxon>Polymorphobacter</taxon>
    </lineage>
</organism>